<dbReference type="PANTHER" id="PTHR16184">
    <property type="entry name" value="ELONGATOR COMPLEX PROTEIN 6"/>
    <property type="match status" value="1"/>
</dbReference>
<proteinExistence type="inferred from homology"/>
<evidence type="ECO:0000313" key="5">
    <source>
        <dbReference type="Ensembl" id="ENSEBUP00000022903.1"/>
    </source>
</evidence>
<accession>A0A8C4R027</accession>
<evidence type="ECO:0000256" key="2">
    <source>
        <dbReference type="ARBA" id="ARBA00008837"/>
    </source>
</evidence>
<reference evidence="5" key="2">
    <citation type="submission" date="2025-09" db="UniProtKB">
        <authorList>
            <consortium name="Ensembl"/>
        </authorList>
    </citation>
    <scope>IDENTIFICATION</scope>
</reference>
<sequence>MYLLVEKGTDGGFLTHHFITSYIRGGYKVCFLALTQSFGHYCSVAQKLGVSLQAARDRGQLVVFEGLVESLRIMVGTASQHEASPLYFLRNAQKGLMDLYLWVKGAMEPTNDADWKGSVLIVDDLSCFSILSVPLQAILHFVHYLRILLCVQLQGDLVMLVATADDCVDEEEEFLLKSLSHNSTVMVHVEGLSTGACKEVHGQMTVASPRKPSNVQVYQYKLLDKAIQLFPRGTSSAVL</sequence>
<protein>
    <recommendedName>
        <fullName evidence="3">Elongator complex protein 6</fullName>
    </recommendedName>
    <alternativeName>
        <fullName evidence="4">Protein TMEM103</fullName>
    </alternativeName>
</protein>
<comment type="pathway">
    <text evidence="1">tRNA modification; 5-methoxycarbonylmethyl-2-thiouridine-tRNA biosynthesis.</text>
</comment>
<keyword evidence="6" id="KW-1185">Reference proteome</keyword>
<evidence type="ECO:0000256" key="3">
    <source>
        <dbReference type="ARBA" id="ARBA00020263"/>
    </source>
</evidence>
<dbReference type="InterPro" id="IPR027417">
    <property type="entry name" value="P-loop_NTPase"/>
</dbReference>
<dbReference type="GO" id="GO:0033588">
    <property type="term" value="C:elongator holoenzyme complex"/>
    <property type="evidence" value="ECO:0007669"/>
    <property type="project" value="InterPro"/>
</dbReference>
<dbReference type="InterPro" id="IPR018627">
    <property type="entry name" value="ELP6"/>
</dbReference>
<evidence type="ECO:0000256" key="1">
    <source>
        <dbReference type="ARBA" id="ARBA00005043"/>
    </source>
</evidence>
<comment type="similarity">
    <text evidence="2">Belongs to the ELP6 family.</text>
</comment>
<dbReference type="GO" id="GO:0002098">
    <property type="term" value="P:tRNA wobble uridine modification"/>
    <property type="evidence" value="ECO:0007669"/>
    <property type="project" value="InterPro"/>
</dbReference>
<dbReference type="GeneTree" id="ENSGT00390000011734"/>
<dbReference type="Gene3D" id="3.40.50.300">
    <property type="entry name" value="P-loop containing nucleotide triphosphate hydrolases"/>
    <property type="match status" value="1"/>
</dbReference>
<dbReference type="UniPathway" id="UPA00988"/>
<organism evidence="5 6">
    <name type="scientific">Eptatretus burgeri</name>
    <name type="common">Inshore hagfish</name>
    <dbReference type="NCBI Taxonomy" id="7764"/>
    <lineage>
        <taxon>Eukaryota</taxon>
        <taxon>Metazoa</taxon>
        <taxon>Chordata</taxon>
        <taxon>Craniata</taxon>
        <taxon>Vertebrata</taxon>
        <taxon>Cyclostomata</taxon>
        <taxon>Myxini</taxon>
        <taxon>Myxiniformes</taxon>
        <taxon>Myxinidae</taxon>
        <taxon>Eptatretinae</taxon>
        <taxon>Eptatretus</taxon>
    </lineage>
</organism>
<dbReference type="AlphaFoldDB" id="A0A8C4R027"/>
<dbReference type="CDD" id="cd19495">
    <property type="entry name" value="Elp6"/>
    <property type="match status" value="1"/>
</dbReference>
<evidence type="ECO:0000256" key="4">
    <source>
        <dbReference type="ARBA" id="ARBA00045027"/>
    </source>
</evidence>
<name>A0A8C4R027_EPTBU</name>
<dbReference type="Proteomes" id="UP000694388">
    <property type="component" value="Unplaced"/>
</dbReference>
<reference evidence="5" key="1">
    <citation type="submission" date="2025-08" db="UniProtKB">
        <authorList>
            <consortium name="Ensembl"/>
        </authorList>
    </citation>
    <scope>IDENTIFICATION</scope>
</reference>
<evidence type="ECO:0000313" key="6">
    <source>
        <dbReference type="Proteomes" id="UP000694388"/>
    </source>
</evidence>
<dbReference type="Pfam" id="PF09807">
    <property type="entry name" value="ELP6"/>
    <property type="match status" value="1"/>
</dbReference>
<dbReference type="Ensembl" id="ENSEBUT00000023479.1">
    <property type="protein sequence ID" value="ENSEBUP00000022903.1"/>
    <property type="gene ID" value="ENSEBUG00000014116.1"/>
</dbReference>
<dbReference type="PANTHER" id="PTHR16184:SF6">
    <property type="entry name" value="ELONGATOR COMPLEX PROTEIN 6"/>
    <property type="match status" value="1"/>
</dbReference>
<dbReference type="OMA" id="MFTELNS"/>